<sequence length="143" mass="15568">MRNQANPTLDHANPTCGYRITSILQPPRTTARSVRVLPPCERRRLPASSLLSLLVCTGPPGDEENMASTYDTRPRGSAPQEPEPRLASRCLLHAPDQTGTYNAARLSQTRPLSPKLRSSLLFPDAQLTPLALSAARLSGITTR</sequence>
<name>A0A5P1EFC4_ASPOF</name>
<keyword evidence="3" id="KW-1185">Reference proteome</keyword>
<evidence type="ECO:0000256" key="1">
    <source>
        <dbReference type="SAM" id="MobiDB-lite"/>
    </source>
</evidence>
<protein>
    <submittedName>
        <fullName evidence="2">Uncharacterized protein</fullName>
    </submittedName>
</protein>
<dbReference type="Proteomes" id="UP000243459">
    <property type="component" value="Chromosome 7"/>
</dbReference>
<proteinExistence type="predicted"/>
<reference evidence="3" key="1">
    <citation type="journal article" date="2017" name="Nat. Commun.">
        <title>The asparagus genome sheds light on the origin and evolution of a young Y chromosome.</title>
        <authorList>
            <person name="Harkess A."/>
            <person name="Zhou J."/>
            <person name="Xu C."/>
            <person name="Bowers J.E."/>
            <person name="Van der Hulst R."/>
            <person name="Ayyampalayam S."/>
            <person name="Mercati F."/>
            <person name="Riccardi P."/>
            <person name="McKain M.R."/>
            <person name="Kakrana A."/>
            <person name="Tang H."/>
            <person name="Ray J."/>
            <person name="Groenendijk J."/>
            <person name="Arikit S."/>
            <person name="Mathioni S.M."/>
            <person name="Nakano M."/>
            <person name="Shan H."/>
            <person name="Telgmann-Rauber A."/>
            <person name="Kanno A."/>
            <person name="Yue Z."/>
            <person name="Chen H."/>
            <person name="Li W."/>
            <person name="Chen Y."/>
            <person name="Xu X."/>
            <person name="Zhang Y."/>
            <person name="Luo S."/>
            <person name="Chen H."/>
            <person name="Gao J."/>
            <person name="Mao Z."/>
            <person name="Pires J.C."/>
            <person name="Luo M."/>
            <person name="Kudrna D."/>
            <person name="Wing R.A."/>
            <person name="Meyers B.C."/>
            <person name="Yi K."/>
            <person name="Kong H."/>
            <person name="Lavrijsen P."/>
            <person name="Sunseri F."/>
            <person name="Falavigna A."/>
            <person name="Ye Y."/>
            <person name="Leebens-Mack J.H."/>
            <person name="Chen G."/>
        </authorList>
    </citation>
    <scope>NUCLEOTIDE SEQUENCE [LARGE SCALE GENOMIC DNA]</scope>
    <source>
        <strain evidence="3">cv. DH0086</strain>
    </source>
</reference>
<organism evidence="2 3">
    <name type="scientific">Asparagus officinalis</name>
    <name type="common">Garden asparagus</name>
    <dbReference type="NCBI Taxonomy" id="4686"/>
    <lineage>
        <taxon>Eukaryota</taxon>
        <taxon>Viridiplantae</taxon>
        <taxon>Streptophyta</taxon>
        <taxon>Embryophyta</taxon>
        <taxon>Tracheophyta</taxon>
        <taxon>Spermatophyta</taxon>
        <taxon>Magnoliopsida</taxon>
        <taxon>Liliopsida</taxon>
        <taxon>Asparagales</taxon>
        <taxon>Asparagaceae</taxon>
        <taxon>Asparagoideae</taxon>
        <taxon>Asparagus</taxon>
    </lineage>
</organism>
<dbReference type="EMBL" id="CM007387">
    <property type="protein sequence ID" value="ONK64576.1"/>
    <property type="molecule type" value="Genomic_DNA"/>
</dbReference>
<dbReference type="Gramene" id="ONK64576">
    <property type="protein sequence ID" value="ONK64576"/>
    <property type="gene ID" value="A4U43_C07F27530"/>
</dbReference>
<accession>A0A5P1EFC4</accession>
<gene>
    <name evidence="2" type="ORF">A4U43_C07F27530</name>
</gene>
<dbReference type="AlphaFoldDB" id="A0A5P1EFC4"/>
<evidence type="ECO:0000313" key="2">
    <source>
        <dbReference type="EMBL" id="ONK64576.1"/>
    </source>
</evidence>
<feature type="region of interest" description="Disordered" evidence="1">
    <location>
        <begin position="58"/>
        <end position="86"/>
    </location>
</feature>
<evidence type="ECO:0000313" key="3">
    <source>
        <dbReference type="Proteomes" id="UP000243459"/>
    </source>
</evidence>